<evidence type="ECO:0000313" key="2">
    <source>
        <dbReference type="EMBL" id="CAG5987959.1"/>
    </source>
</evidence>
<comment type="caution">
    <text evidence="2">The sequence shown here is derived from an EMBL/GenBank/DDBJ whole genome shotgun (WGS) entry which is preliminary data.</text>
</comment>
<proteinExistence type="predicted"/>
<organism evidence="2 3">
    <name type="scientific">Menidia menidia</name>
    <name type="common">Atlantic silverside</name>
    <dbReference type="NCBI Taxonomy" id="238744"/>
    <lineage>
        <taxon>Eukaryota</taxon>
        <taxon>Metazoa</taxon>
        <taxon>Chordata</taxon>
        <taxon>Craniata</taxon>
        <taxon>Vertebrata</taxon>
        <taxon>Euteleostomi</taxon>
        <taxon>Actinopterygii</taxon>
        <taxon>Neopterygii</taxon>
        <taxon>Teleostei</taxon>
        <taxon>Neoteleostei</taxon>
        <taxon>Acanthomorphata</taxon>
        <taxon>Ovalentaria</taxon>
        <taxon>Atherinomorphae</taxon>
        <taxon>Atheriniformes</taxon>
        <taxon>Atherinopsidae</taxon>
        <taxon>Menidiinae</taxon>
        <taxon>Menidia</taxon>
    </lineage>
</organism>
<evidence type="ECO:0000256" key="1">
    <source>
        <dbReference type="SAM" id="MobiDB-lite"/>
    </source>
</evidence>
<gene>
    <name evidence="2" type="ORF">MMEN_LOCUS17077</name>
</gene>
<name>A0A8S4BRR7_9TELE</name>
<feature type="region of interest" description="Disordered" evidence="1">
    <location>
        <begin position="150"/>
        <end position="170"/>
    </location>
</feature>
<accession>A0A8S4BRR7</accession>
<keyword evidence="3" id="KW-1185">Reference proteome</keyword>
<dbReference type="AlphaFoldDB" id="A0A8S4BRR7"/>
<sequence length="225" mass="24398">MLAHVRGRGPGFCFHQRAPCPQSGDAVRGPRERESPPPGLDMTVMKAVQVERTSPLMDEGRKLLFQRSDGMSGAVEFVQLCEGRQEDDRNPHAGTLWSQPSLTLACPLLSGRRVHRRLDIVCRRLAVYAPSDATMHGKLLVYSHPQRAATDQGTSLRGEGGSTAPPPGSVPVLARSVLQAVLRESGPELRAGGGGQRVGTMLPMLYPGITSHLQMSHKRNSTGYF</sequence>
<dbReference type="OrthoDB" id="5911921at2759"/>
<dbReference type="Proteomes" id="UP000677803">
    <property type="component" value="Unassembled WGS sequence"/>
</dbReference>
<reference evidence="2" key="1">
    <citation type="submission" date="2021-05" db="EMBL/GenBank/DDBJ databases">
        <authorList>
            <person name="Tigano A."/>
        </authorList>
    </citation>
    <scope>NUCLEOTIDE SEQUENCE</scope>
</reference>
<protein>
    <submittedName>
        <fullName evidence="2">(Atlantic silverside) hypothetical protein</fullName>
    </submittedName>
</protein>
<evidence type="ECO:0000313" key="3">
    <source>
        <dbReference type="Proteomes" id="UP000677803"/>
    </source>
</evidence>
<dbReference type="EMBL" id="CAJRST010036556">
    <property type="protein sequence ID" value="CAG5987959.1"/>
    <property type="molecule type" value="Genomic_DNA"/>
</dbReference>
<feature type="region of interest" description="Disordered" evidence="1">
    <location>
        <begin position="13"/>
        <end position="39"/>
    </location>
</feature>